<gene>
    <name evidence="1" type="ORF">IDJ75_19555</name>
</gene>
<dbReference type="PROSITE" id="PS51257">
    <property type="entry name" value="PROKAR_LIPOPROTEIN"/>
    <property type="match status" value="1"/>
</dbReference>
<protein>
    <submittedName>
        <fullName evidence="1">WG repeat-containing protein</fullName>
    </submittedName>
</protein>
<sequence length="167" mass="19360">MKRLMIALLVLFCACKRQSNNYLYRVEDTLSGASGYIDVRHDTVIPLGKYKICYTDTFKKVAFVVNRQNRLIAIDKHQNVLFEPYLFDNGPDYEVEGYYRIIKNNKLGYADTNGRVVIKPQFGCAYPFKKGRAKVSFNCKTVPAGDEHFAWESSDWFYIDKTGKRIN</sequence>
<comment type="caution">
    <text evidence="1">The sequence shown here is derived from an EMBL/GenBank/DDBJ whole genome shotgun (WGS) entry which is preliminary data.</text>
</comment>
<evidence type="ECO:0000313" key="2">
    <source>
        <dbReference type="Proteomes" id="UP000618754"/>
    </source>
</evidence>
<dbReference type="EMBL" id="JACWMW010000006">
    <property type="protein sequence ID" value="MBD1387490.1"/>
    <property type="molecule type" value="Genomic_DNA"/>
</dbReference>
<proteinExistence type="predicted"/>
<dbReference type="InterPro" id="IPR032774">
    <property type="entry name" value="WG_beta_rep"/>
</dbReference>
<reference evidence="1 2" key="1">
    <citation type="submission" date="2020-09" db="EMBL/GenBank/DDBJ databases">
        <title>Novel species of Mucilaginibacter isolated from a glacier on the Tibetan Plateau.</title>
        <authorList>
            <person name="Liu Q."/>
            <person name="Xin Y.-H."/>
        </authorList>
    </citation>
    <scope>NUCLEOTIDE SEQUENCE [LARGE SCALE GENOMIC DNA]</scope>
    <source>
        <strain evidence="1 2">CGMCC 1.13878</strain>
    </source>
</reference>
<dbReference type="Proteomes" id="UP000618754">
    <property type="component" value="Unassembled WGS sequence"/>
</dbReference>
<name>A0ABR7XA93_9SPHI</name>
<dbReference type="RefSeq" id="WP_191177333.1">
    <property type="nucleotide sequence ID" value="NZ_JACWMW010000006.1"/>
</dbReference>
<dbReference type="Pfam" id="PF14903">
    <property type="entry name" value="WG_beta_rep"/>
    <property type="match status" value="1"/>
</dbReference>
<evidence type="ECO:0000313" key="1">
    <source>
        <dbReference type="EMBL" id="MBD1387490.1"/>
    </source>
</evidence>
<keyword evidence="2" id="KW-1185">Reference proteome</keyword>
<organism evidence="1 2">
    <name type="scientific">Mucilaginibacter rigui</name>
    <dbReference type="NCBI Taxonomy" id="534635"/>
    <lineage>
        <taxon>Bacteria</taxon>
        <taxon>Pseudomonadati</taxon>
        <taxon>Bacteroidota</taxon>
        <taxon>Sphingobacteriia</taxon>
        <taxon>Sphingobacteriales</taxon>
        <taxon>Sphingobacteriaceae</taxon>
        <taxon>Mucilaginibacter</taxon>
    </lineage>
</organism>
<accession>A0ABR7XA93</accession>